<dbReference type="SUPFAM" id="SSF46785">
    <property type="entry name" value="Winged helix' DNA-binding domain"/>
    <property type="match status" value="2"/>
</dbReference>
<reference evidence="5 6" key="1">
    <citation type="submission" date="2019-02" db="EMBL/GenBank/DDBJ databases">
        <authorList>
            <person name="Fomenkov A."/>
            <person name="Dubinina G."/>
            <person name="Grabovich M."/>
            <person name="Vincze T."/>
            <person name="Roberts R.J."/>
        </authorList>
    </citation>
    <scope>NUCLEOTIDE SEQUENCE [LARGE SCALE GENOMIC DNA]</scope>
    <source>
        <strain evidence="5 6">P</strain>
    </source>
</reference>
<proteinExistence type="predicted"/>
<keyword evidence="1" id="KW-0963">Cytoplasm</keyword>
<dbReference type="RefSeq" id="WP_149566473.1">
    <property type="nucleotide sequence ID" value="NZ_CP035807.1"/>
</dbReference>
<dbReference type="GO" id="GO:0051304">
    <property type="term" value="P:chromosome separation"/>
    <property type="evidence" value="ECO:0007669"/>
    <property type="project" value="InterPro"/>
</dbReference>
<evidence type="ECO:0000256" key="2">
    <source>
        <dbReference type="ARBA" id="ARBA00022618"/>
    </source>
</evidence>
<dbReference type="Proteomes" id="UP000323824">
    <property type="component" value="Chromosome"/>
</dbReference>
<dbReference type="AlphaFoldDB" id="A0A5C1Q575"/>
<keyword evidence="3" id="KW-0159">Chromosome partition</keyword>
<evidence type="ECO:0000256" key="4">
    <source>
        <dbReference type="ARBA" id="ARBA00023306"/>
    </source>
</evidence>
<dbReference type="EMBL" id="CP035807">
    <property type="protein sequence ID" value="QEN03213.1"/>
    <property type="molecule type" value="Genomic_DNA"/>
</dbReference>
<dbReference type="Gene3D" id="1.10.10.10">
    <property type="entry name" value="Winged helix-like DNA-binding domain superfamily/Winged helix DNA-binding domain"/>
    <property type="match status" value="2"/>
</dbReference>
<keyword evidence="6" id="KW-1185">Reference proteome</keyword>
<dbReference type="KEGG" id="sper:EW093_00340"/>
<protein>
    <submittedName>
        <fullName evidence="5">SMC-Scp complex subunit ScpB</fullName>
    </submittedName>
</protein>
<evidence type="ECO:0000313" key="5">
    <source>
        <dbReference type="EMBL" id="QEN03213.1"/>
    </source>
</evidence>
<dbReference type="GO" id="GO:0051301">
    <property type="term" value="P:cell division"/>
    <property type="evidence" value="ECO:0007669"/>
    <property type="project" value="UniProtKB-KW"/>
</dbReference>
<reference evidence="5 6" key="2">
    <citation type="submission" date="2019-09" db="EMBL/GenBank/DDBJ databases">
        <title>Complete Genome Sequence and Methylome Analysis of free living Spirochaetas.</title>
        <authorList>
            <person name="Leshcheva N."/>
            <person name="Mikheeva N."/>
        </authorList>
    </citation>
    <scope>NUCLEOTIDE SEQUENCE [LARGE SCALE GENOMIC DNA]</scope>
    <source>
        <strain evidence="5 6">P</strain>
    </source>
</reference>
<dbReference type="InterPro" id="IPR036390">
    <property type="entry name" value="WH_DNA-bd_sf"/>
</dbReference>
<dbReference type="Pfam" id="PF04079">
    <property type="entry name" value="SMC_ScpB"/>
    <property type="match status" value="1"/>
</dbReference>
<dbReference type="InterPro" id="IPR036388">
    <property type="entry name" value="WH-like_DNA-bd_sf"/>
</dbReference>
<keyword evidence="2" id="KW-0132">Cell division</keyword>
<keyword evidence="4" id="KW-0131">Cell cycle</keyword>
<sequence>MNAVAVIEAALFLESDPISIEELARKIDINIEDVKSSLNSLKERYSNQSSGLSLYNVDDKILLTPSKESWEVLKAVYGKKYDEKLSKAALETLSIIAYSQPMTKAEIDILRGVSADGMIRLLQKRKLIKVVGKKDIPGKPPMFGTTKEFLELFNLKSISDLPKLKDEDKEKFELNA</sequence>
<dbReference type="OrthoDB" id="9806226at2"/>
<evidence type="ECO:0000256" key="1">
    <source>
        <dbReference type="ARBA" id="ARBA00022490"/>
    </source>
</evidence>
<name>A0A5C1Q575_9SPIO</name>
<dbReference type="PIRSF" id="PIRSF019345">
    <property type="entry name" value="ScpB"/>
    <property type="match status" value="1"/>
</dbReference>
<gene>
    <name evidence="5" type="primary">scpB</name>
    <name evidence="5" type="ORF">EW093_00340</name>
</gene>
<dbReference type="PANTHER" id="PTHR34298:SF2">
    <property type="entry name" value="SEGREGATION AND CONDENSATION PROTEIN B"/>
    <property type="match status" value="1"/>
</dbReference>
<evidence type="ECO:0000256" key="3">
    <source>
        <dbReference type="ARBA" id="ARBA00022829"/>
    </source>
</evidence>
<organism evidence="5 6">
    <name type="scientific">Thiospirochaeta perfilievii</name>
    <dbReference type="NCBI Taxonomy" id="252967"/>
    <lineage>
        <taxon>Bacteria</taxon>
        <taxon>Pseudomonadati</taxon>
        <taxon>Spirochaetota</taxon>
        <taxon>Spirochaetia</taxon>
        <taxon>Spirochaetales</taxon>
        <taxon>Spirochaetaceae</taxon>
        <taxon>Thiospirochaeta</taxon>
    </lineage>
</organism>
<dbReference type="InterPro" id="IPR005234">
    <property type="entry name" value="ScpB_csome_segregation"/>
</dbReference>
<dbReference type="NCBIfam" id="TIGR00281">
    <property type="entry name" value="SMC-Scp complex subunit ScpB"/>
    <property type="match status" value="1"/>
</dbReference>
<accession>A0A5C1Q575</accession>
<evidence type="ECO:0000313" key="6">
    <source>
        <dbReference type="Proteomes" id="UP000323824"/>
    </source>
</evidence>
<dbReference type="PANTHER" id="PTHR34298">
    <property type="entry name" value="SEGREGATION AND CONDENSATION PROTEIN B"/>
    <property type="match status" value="1"/>
</dbReference>